<proteinExistence type="predicted"/>
<dbReference type="EMBL" id="VSRR010007230">
    <property type="protein sequence ID" value="MPC46485.1"/>
    <property type="molecule type" value="Genomic_DNA"/>
</dbReference>
<dbReference type="AlphaFoldDB" id="A0A5B7FM01"/>
<sequence length="102" mass="10684">MLLSHHCGEDRESFLCTSPALRRPAMATFPVARLSASCAAQDGGDEAHVVAGLRLLEGLQSRLGIGVQHHGGPLTVVGVLQGQLDGHQLGLQSGTVVWDPHS</sequence>
<organism evidence="1 2">
    <name type="scientific">Portunus trituberculatus</name>
    <name type="common">Swimming crab</name>
    <name type="synonym">Neptunus trituberculatus</name>
    <dbReference type="NCBI Taxonomy" id="210409"/>
    <lineage>
        <taxon>Eukaryota</taxon>
        <taxon>Metazoa</taxon>
        <taxon>Ecdysozoa</taxon>
        <taxon>Arthropoda</taxon>
        <taxon>Crustacea</taxon>
        <taxon>Multicrustacea</taxon>
        <taxon>Malacostraca</taxon>
        <taxon>Eumalacostraca</taxon>
        <taxon>Eucarida</taxon>
        <taxon>Decapoda</taxon>
        <taxon>Pleocyemata</taxon>
        <taxon>Brachyura</taxon>
        <taxon>Eubrachyura</taxon>
        <taxon>Portunoidea</taxon>
        <taxon>Portunidae</taxon>
        <taxon>Portuninae</taxon>
        <taxon>Portunus</taxon>
    </lineage>
</organism>
<reference evidence="1 2" key="1">
    <citation type="submission" date="2019-05" db="EMBL/GenBank/DDBJ databases">
        <title>Another draft genome of Portunus trituberculatus and its Hox gene families provides insights of decapod evolution.</title>
        <authorList>
            <person name="Jeong J.-H."/>
            <person name="Song I."/>
            <person name="Kim S."/>
            <person name="Choi T."/>
            <person name="Kim D."/>
            <person name="Ryu S."/>
            <person name="Kim W."/>
        </authorList>
    </citation>
    <scope>NUCLEOTIDE SEQUENCE [LARGE SCALE GENOMIC DNA]</scope>
    <source>
        <tissue evidence="1">Muscle</tissue>
    </source>
</reference>
<protein>
    <submittedName>
        <fullName evidence="1">Uncharacterized protein</fullName>
    </submittedName>
</protein>
<accession>A0A5B7FM01</accession>
<dbReference type="Proteomes" id="UP000324222">
    <property type="component" value="Unassembled WGS sequence"/>
</dbReference>
<comment type="caution">
    <text evidence="1">The sequence shown here is derived from an EMBL/GenBank/DDBJ whole genome shotgun (WGS) entry which is preliminary data.</text>
</comment>
<name>A0A5B7FM01_PORTR</name>
<keyword evidence="2" id="KW-1185">Reference proteome</keyword>
<evidence type="ECO:0000313" key="1">
    <source>
        <dbReference type="EMBL" id="MPC46485.1"/>
    </source>
</evidence>
<evidence type="ECO:0000313" key="2">
    <source>
        <dbReference type="Proteomes" id="UP000324222"/>
    </source>
</evidence>
<gene>
    <name evidence="1" type="ORF">E2C01_040205</name>
</gene>